<feature type="region of interest" description="Disordered" evidence="1">
    <location>
        <begin position="792"/>
        <end position="853"/>
    </location>
</feature>
<feature type="compositionally biased region" description="Basic and acidic residues" evidence="1">
    <location>
        <begin position="829"/>
        <end position="839"/>
    </location>
</feature>
<evidence type="ECO:0000313" key="3">
    <source>
        <dbReference type="Proteomes" id="UP001161017"/>
    </source>
</evidence>
<evidence type="ECO:0000256" key="1">
    <source>
        <dbReference type="SAM" id="MobiDB-lite"/>
    </source>
</evidence>
<feature type="compositionally biased region" description="Basic and acidic residues" evidence="1">
    <location>
        <begin position="177"/>
        <end position="188"/>
    </location>
</feature>
<dbReference type="AlphaFoldDB" id="A0AA43TWZ3"/>
<reference evidence="2" key="1">
    <citation type="journal article" date="2023" name="Genome Biol. Evol.">
        <title>First Whole Genome Sequence and Flow Cytometry Genome Size Data for the Lichen-Forming Fungus Ramalina farinacea (Ascomycota).</title>
        <authorList>
            <person name="Llewellyn T."/>
            <person name="Mian S."/>
            <person name="Hill R."/>
            <person name="Leitch I.J."/>
            <person name="Gaya E."/>
        </authorList>
    </citation>
    <scope>NUCLEOTIDE SEQUENCE</scope>
    <source>
        <strain evidence="2">LIQ254RAFAR</strain>
    </source>
</reference>
<feature type="compositionally biased region" description="Basic and acidic residues" evidence="1">
    <location>
        <begin position="201"/>
        <end position="212"/>
    </location>
</feature>
<dbReference type="Proteomes" id="UP001161017">
    <property type="component" value="Unassembled WGS sequence"/>
</dbReference>
<evidence type="ECO:0008006" key="4">
    <source>
        <dbReference type="Google" id="ProtNLM"/>
    </source>
</evidence>
<evidence type="ECO:0000313" key="2">
    <source>
        <dbReference type="EMBL" id="MDI1490979.1"/>
    </source>
</evidence>
<sequence length="853" mass="96051">MAGVGEASAIIAIAQFGVKFSVTVWEFAGEVRGARKEIGRLVNNIRTTSERLQEIGRLVKENPVSRLFNEVGIEGAVRCSNDCEDIIKDVTKVLVKEGREPSLKTLEQKDLDISKLEAWFWPFVKKKLVSPQAELERVKANLMLLLYTAMALKDSNPLQSKYALEIPRLKQWAEQATRRSEGIKHRTESSSSRTKMPTQPEARRKDSEDEVDPEMRQRFLEFQIRLAEEAEDRRVQERAAFLHAADVKRQEAEDASRKILEQNAINAYKQEQEDRNARALEREKQLEDALTEHGLEQEKIKSIMKIPYLQMSESGNANTSVPKVRLHTSTEEDHENPSADASHPIKPYPSSSWLSRIFSKSGKAQTPLINEASGDGNRNKNWNRAGSVRMELWLIDVLSGQNVDANQVSVTGKERIEKPVKSDLRAEKPDGLVDGIHTIIIEGGRDDPDDSTLGGSTLIPKDLVQASALEELDYDFCHVPNSMANDPRQFLRISSALDDDRIKKLVTVSIKQIKTQQAPSIRLPERFKIWRFNPDCTYIEESDSSSDSGDTSSVEFEKVVDSIEETDYRIHEETSGDVVIEKKQTRCTISISHDRSDSQASDCSSPVLDAKVIAKDKPQASNDGARLSREIVKRNSDYYDVRPSSKNSRQHAHSGDAKYEPAGRSFGHTQHDFERRLRPYKEGHDAKGHLPRATTVITGPIILEAQEEEEDVISRELKRYTTFNSDVDLVASPDEADSSGLSDNDTFDMITLEQARKTLRRLVEKQEKASKDGDLMTESDLKFYAIPDVEARIQQLTSQPEQGQSEQGLQDHEDEGERDGRHGPFQPEIPERLVPEADPHAPISDSVATPRAS</sequence>
<name>A0AA43TWZ3_9LECA</name>
<dbReference type="GO" id="GO:0006355">
    <property type="term" value="P:regulation of DNA-templated transcription"/>
    <property type="evidence" value="ECO:0007669"/>
    <property type="project" value="InterPro"/>
</dbReference>
<feature type="region of interest" description="Disordered" evidence="1">
    <location>
        <begin position="636"/>
        <end position="667"/>
    </location>
</feature>
<proteinExistence type="predicted"/>
<feature type="region of interest" description="Disordered" evidence="1">
    <location>
        <begin position="327"/>
        <end position="347"/>
    </location>
</feature>
<gene>
    <name evidence="2" type="ORF">OHK93_002184</name>
</gene>
<feature type="region of interest" description="Disordered" evidence="1">
    <location>
        <begin position="177"/>
        <end position="212"/>
    </location>
</feature>
<dbReference type="PANTHER" id="PTHR36167">
    <property type="entry name" value="C2H2 FINGER DOMAIN TRANSCRIPTION FACTOR (EUROFUNG)-RELATED"/>
    <property type="match status" value="1"/>
</dbReference>
<organism evidence="2 3">
    <name type="scientific">Ramalina farinacea</name>
    <dbReference type="NCBI Taxonomy" id="258253"/>
    <lineage>
        <taxon>Eukaryota</taxon>
        <taxon>Fungi</taxon>
        <taxon>Dikarya</taxon>
        <taxon>Ascomycota</taxon>
        <taxon>Pezizomycotina</taxon>
        <taxon>Lecanoromycetes</taxon>
        <taxon>OSLEUM clade</taxon>
        <taxon>Lecanoromycetidae</taxon>
        <taxon>Lecanorales</taxon>
        <taxon>Lecanorineae</taxon>
        <taxon>Ramalinaceae</taxon>
        <taxon>Ramalina</taxon>
    </lineage>
</organism>
<dbReference type="PANTHER" id="PTHR36167:SF4">
    <property type="entry name" value="FUNGAL N-TERMINAL DOMAIN-CONTAINING PROTEIN"/>
    <property type="match status" value="1"/>
</dbReference>
<protein>
    <recommendedName>
        <fullName evidence="4">Fungal N-terminal domain-containing protein</fullName>
    </recommendedName>
</protein>
<dbReference type="EMBL" id="JAPUFD010000013">
    <property type="protein sequence ID" value="MDI1490979.1"/>
    <property type="molecule type" value="Genomic_DNA"/>
</dbReference>
<accession>A0AA43TWZ3</accession>
<keyword evidence="3" id="KW-1185">Reference proteome</keyword>
<feature type="compositionally biased region" description="Basic and acidic residues" evidence="1">
    <location>
        <begin position="328"/>
        <end position="337"/>
    </location>
</feature>
<feature type="compositionally biased region" description="Polar residues" evidence="1">
    <location>
        <begin position="794"/>
        <end position="808"/>
    </location>
</feature>
<dbReference type="InterPro" id="IPR039327">
    <property type="entry name" value="CON7-like"/>
</dbReference>
<comment type="caution">
    <text evidence="2">The sequence shown here is derived from an EMBL/GenBank/DDBJ whole genome shotgun (WGS) entry which is preliminary data.</text>
</comment>